<evidence type="ECO:0000256" key="4">
    <source>
        <dbReference type="PROSITE-ProRule" id="PRU00335"/>
    </source>
</evidence>
<evidence type="ECO:0000313" key="7">
    <source>
        <dbReference type="EMBL" id="AHW64632.1"/>
    </source>
</evidence>
<dbReference type="PANTHER" id="PTHR30055">
    <property type="entry name" value="HTH-TYPE TRANSCRIPTIONAL REGULATOR RUTR"/>
    <property type="match status" value="1"/>
</dbReference>
<dbReference type="eggNOG" id="COG1309">
    <property type="taxonomic scope" value="Bacteria"/>
</dbReference>
<dbReference type="InterPro" id="IPR009057">
    <property type="entry name" value="Homeodomain-like_sf"/>
</dbReference>
<dbReference type="PROSITE" id="PS50977">
    <property type="entry name" value="HTH_TETR_2"/>
    <property type="match status" value="1"/>
</dbReference>
<organism evidence="7 8">
    <name type="scientific">Corynebacterium glyciniphilum AJ 3170</name>
    <dbReference type="NCBI Taxonomy" id="1404245"/>
    <lineage>
        <taxon>Bacteria</taxon>
        <taxon>Bacillati</taxon>
        <taxon>Actinomycetota</taxon>
        <taxon>Actinomycetes</taxon>
        <taxon>Mycobacteriales</taxon>
        <taxon>Corynebacteriaceae</taxon>
        <taxon>Corynebacterium</taxon>
    </lineage>
</organism>
<feature type="DNA-binding region" description="H-T-H motif" evidence="4">
    <location>
        <begin position="58"/>
        <end position="77"/>
    </location>
</feature>
<dbReference type="PRINTS" id="PR00455">
    <property type="entry name" value="HTHTETR"/>
</dbReference>
<dbReference type="RefSeq" id="WP_052540059.1">
    <property type="nucleotide sequence ID" value="NZ_CP006842.1"/>
</dbReference>
<name>X5DVF0_9CORY</name>
<keyword evidence="1" id="KW-0805">Transcription regulation</keyword>
<dbReference type="KEGG" id="cgy:CGLY_10935"/>
<feature type="region of interest" description="Disordered" evidence="5">
    <location>
        <begin position="1"/>
        <end position="34"/>
    </location>
</feature>
<protein>
    <submittedName>
        <fullName evidence="7">Putative transcriptional regulator, TetR-family</fullName>
    </submittedName>
</protein>
<proteinExistence type="predicted"/>
<dbReference type="SUPFAM" id="SSF46689">
    <property type="entry name" value="Homeodomain-like"/>
    <property type="match status" value="1"/>
</dbReference>
<dbReference type="GO" id="GO:0003700">
    <property type="term" value="F:DNA-binding transcription factor activity"/>
    <property type="evidence" value="ECO:0007669"/>
    <property type="project" value="TreeGrafter"/>
</dbReference>
<dbReference type="AlphaFoldDB" id="X5DVF0"/>
<gene>
    <name evidence="7" type="ORF">CGLY_10935</name>
</gene>
<dbReference type="Pfam" id="PF00440">
    <property type="entry name" value="TetR_N"/>
    <property type="match status" value="1"/>
</dbReference>
<sequence length="233" mass="25068">MPEPSVKSSVKPQNKPEPPRKPGRPRASAPRWDGTDTSAELLDAAAELFTTEGYGSVSTRQLAEAAGIRQATIYHYFPGKKGLLLALLLQTVEPSVQLSRSLLDPTSTADGAPGSPMSPADILRHLAAEDAYLLLTDKWNLASLYGAPEIRDPYFEQFHALRAELRDSYRNLARCVAGNTALPDEHLDLPFYMVESVIPLRAESSPTTSEDTAAARSVADAVARSAVGVLTPG</sequence>
<evidence type="ECO:0000256" key="2">
    <source>
        <dbReference type="ARBA" id="ARBA00023125"/>
    </source>
</evidence>
<evidence type="ECO:0000256" key="1">
    <source>
        <dbReference type="ARBA" id="ARBA00023015"/>
    </source>
</evidence>
<dbReference type="Proteomes" id="UP000023703">
    <property type="component" value="Chromosome"/>
</dbReference>
<reference evidence="7 8" key="1">
    <citation type="journal article" date="2015" name="Int. J. Syst. Evol. Microbiol.">
        <title>Revisiting Corynebacterium glyciniphilum (ex Kubota et al., 1972) sp. nov., nom. rev., isolated from putrefied banana.</title>
        <authorList>
            <person name="Al-Dilaimi A."/>
            <person name="Bednarz H."/>
            <person name="Lomker A."/>
            <person name="Niehaus K."/>
            <person name="Kalinowski J."/>
            <person name="Ruckert C."/>
        </authorList>
    </citation>
    <scope>NUCLEOTIDE SEQUENCE [LARGE SCALE GENOMIC DNA]</scope>
    <source>
        <strain evidence="7">AJ 3170</strain>
    </source>
</reference>
<dbReference type="GO" id="GO:0000976">
    <property type="term" value="F:transcription cis-regulatory region binding"/>
    <property type="evidence" value="ECO:0007669"/>
    <property type="project" value="TreeGrafter"/>
</dbReference>
<dbReference type="OrthoDB" id="3766519at2"/>
<dbReference type="PANTHER" id="PTHR30055:SF234">
    <property type="entry name" value="HTH-TYPE TRANSCRIPTIONAL REGULATOR BETI"/>
    <property type="match status" value="1"/>
</dbReference>
<dbReference type="EMBL" id="CP006842">
    <property type="protein sequence ID" value="AHW64632.1"/>
    <property type="molecule type" value="Genomic_DNA"/>
</dbReference>
<accession>X5DVF0</accession>
<dbReference type="InterPro" id="IPR001647">
    <property type="entry name" value="HTH_TetR"/>
</dbReference>
<evidence type="ECO:0000313" key="8">
    <source>
        <dbReference type="Proteomes" id="UP000023703"/>
    </source>
</evidence>
<evidence type="ECO:0000259" key="6">
    <source>
        <dbReference type="PROSITE" id="PS50977"/>
    </source>
</evidence>
<dbReference type="HOGENOM" id="CLU_069356_20_1_11"/>
<feature type="compositionally biased region" description="Polar residues" evidence="5">
    <location>
        <begin position="1"/>
        <end position="12"/>
    </location>
</feature>
<keyword evidence="8" id="KW-1185">Reference proteome</keyword>
<dbReference type="Gene3D" id="1.10.357.10">
    <property type="entry name" value="Tetracycline Repressor, domain 2"/>
    <property type="match status" value="1"/>
</dbReference>
<evidence type="ECO:0000256" key="5">
    <source>
        <dbReference type="SAM" id="MobiDB-lite"/>
    </source>
</evidence>
<keyword evidence="2 4" id="KW-0238">DNA-binding</keyword>
<keyword evidence="3" id="KW-0804">Transcription</keyword>
<feature type="domain" description="HTH tetR-type" evidence="6">
    <location>
        <begin position="35"/>
        <end position="95"/>
    </location>
</feature>
<evidence type="ECO:0000256" key="3">
    <source>
        <dbReference type="ARBA" id="ARBA00023163"/>
    </source>
</evidence>
<dbReference type="STRING" id="1404245.CGLY_10935"/>
<dbReference type="InterPro" id="IPR050109">
    <property type="entry name" value="HTH-type_TetR-like_transc_reg"/>
</dbReference>